<accession>D6X1Q7</accession>
<keyword evidence="2" id="KW-1185">Reference proteome</keyword>
<proteinExistence type="predicted"/>
<dbReference type="Proteomes" id="UP000007266">
    <property type="component" value="Linkage group 9"/>
</dbReference>
<sequence>MLLNKTRTRERRSSFGLRAGDKLLFNWRTLSRVYNDCETKRRTETTIITRYLVFAKMINVTEWPCLNDTLRPLAHCLLKRYLRRARFTTLHATTPIKNALPSQLLLHCGKNQMCVWKKRDFYKCGFVRRRSCVGSKVVSKLGTIQFAGPLATVGGELLIKRSITHPETNYSKCPS</sequence>
<dbReference type="HOGENOM" id="CLU_1534545_0_0_1"/>
<reference evidence="1 2" key="2">
    <citation type="journal article" date="2010" name="Nucleic Acids Res.">
        <title>BeetleBase in 2010: revisions to provide comprehensive genomic information for Tribolium castaneum.</title>
        <authorList>
            <person name="Kim H.S."/>
            <person name="Murphy T."/>
            <person name="Xia J."/>
            <person name="Caragea D."/>
            <person name="Park Y."/>
            <person name="Beeman R.W."/>
            <person name="Lorenzen M.D."/>
            <person name="Butcher S."/>
            <person name="Manak J.R."/>
            <person name="Brown S.J."/>
        </authorList>
    </citation>
    <scope>GENOME REANNOTATION</scope>
    <source>
        <strain evidence="1 2">Georgia GA2</strain>
    </source>
</reference>
<protein>
    <submittedName>
        <fullName evidence="1">Uncharacterized protein</fullName>
    </submittedName>
</protein>
<reference evidence="1 2" key="1">
    <citation type="journal article" date="2008" name="Nature">
        <title>The genome of the model beetle and pest Tribolium castaneum.</title>
        <authorList>
            <consortium name="Tribolium Genome Sequencing Consortium"/>
            <person name="Richards S."/>
            <person name="Gibbs R.A."/>
            <person name="Weinstock G.M."/>
            <person name="Brown S.J."/>
            <person name="Denell R."/>
            <person name="Beeman R.W."/>
            <person name="Gibbs R."/>
            <person name="Beeman R.W."/>
            <person name="Brown S.J."/>
            <person name="Bucher G."/>
            <person name="Friedrich M."/>
            <person name="Grimmelikhuijzen C.J."/>
            <person name="Klingler M."/>
            <person name="Lorenzen M."/>
            <person name="Richards S."/>
            <person name="Roth S."/>
            <person name="Schroder R."/>
            <person name="Tautz D."/>
            <person name="Zdobnov E.M."/>
            <person name="Muzny D."/>
            <person name="Gibbs R.A."/>
            <person name="Weinstock G.M."/>
            <person name="Attaway T."/>
            <person name="Bell S."/>
            <person name="Buhay C.J."/>
            <person name="Chandrabose M.N."/>
            <person name="Chavez D."/>
            <person name="Clerk-Blankenburg K.P."/>
            <person name="Cree A."/>
            <person name="Dao M."/>
            <person name="Davis C."/>
            <person name="Chacko J."/>
            <person name="Dinh H."/>
            <person name="Dugan-Rocha S."/>
            <person name="Fowler G."/>
            <person name="Garner T.T."/>
            <person name="Garnes J."/>
            <person name="Gnirke A."/>
            <person name="Hawes A."/>
            <person name="Hernandez J."/>
            <person name="Hines S."/>
            <person name="Holder M."/>
            <person name="Hume J."/>
            <person name="Jhangiani S.N."/>
            <person name="Joshi V."/>
            <person name="Khan Z.M."/>
            <person name="Jackson L."/>
            <person name="Kovar C."/>
            <person name="Kowis A."/>
            <person name="Lee S."/>
            <person name="Lewis L.R."/>
            <person name="Margolis J."/>
            <person name="Morgan M."/>
            <person name="Nazareth L.V."/>
            <person name="Nguyen N."/>
            <person name="Okwuonu G."/>
            <person name="Parker D."/>
            <person name="Richards S."/>
            <person name="Ruiz S.J."/>
            <person name="Santibanez J."/>
            <person name="Savard J."/>
            <person name="Scherer S.E."/>
            <person name="Schneider B."/>
            <person name="Sodergren E."/>
            <person name="Tautz D."/>
            <person name="Vattahil S."/>
            <person name="Villasana D."/>
            <person name="White C.S."/>
            <person name="Wright R."/>
            <person name="Park Y."/>
            <person name="Beeman R.W."/>
            <person name="Lord J."/>
            <person name="Oppert B."/>
            <person name="Lorenzen M."/>
            <person name="Brown S."/>
            <person name="Wang L."/>
            <person name="Savard J."/>
            <person name="Tautz D."/>
            <person name="Richards S."/>
            <person name="Weinstock G."/>
            <person name="Gibbs R.A."/>
            <person name="Liu Y."/>
            <person name="Worley K."/>
            <person name="Weinstock G."/>
            <person name="Elsik C.G."/>
            <person name="Reese J.T."/>
            <person name="Elhaik E."/>
            <person name="Landan G."/>
            <person name="Graur D."/>
            <person name="Arensburger P."/>
            <person name="Atkinson P."/>
            <person name="Beeman R.W."/>
            <person name="Beidler J."/>
            <person name="Brown S.J."/>
            <person name="Demuth J.P."/>
            <person name="Drury D.W."/>
            <person name="Du Y.Z."/>
            <person name="Fujiwara H."/>
            <person name="Lorenzen M."/>
            <person name="Maselli V."/>
            <person name="Osanai M."/>
            <person name="Park Y."/>
            <person name="Robertson H.M."/>
            <person name="Tu Z."/>
            <person name="Wang J.J."/>
            <person name="Wang S."/>
            <person name="Richards S."/>
            <person name="Song H."/>
            <person name="Zhang L."/>
            <person name="Sodergren E."/>
            <person name="Werner D."/>
            <person name="Stanke M."/>
            <person name="Morgenstern B."/>
            <person name="Solovyev V."/>
            <person name="Kosarev P."/>
            <person name="Brown G."/>
            <person name="Chen H.C."/>
            <person name="Ermolaeva O."/>
            <person name="Hlavina W."/>
            <person name="Kapustin Y."/>
            <person name="Kiryutin B."/>
            <person name="Kitts P."/>
            <person name="Maglott D."/>
            <person name="Pruitt K."/>
            <person name="Sapojnikov V."/>
            <person name="Souvorov A."/>
            <person name="Mackey A.J."/>
            <person name="Waterhouse R.M."/>
            <person name="Wyder S."/>
            <person name="Zdobnov E.M."/>
            <person name="Zdobnov E.M."/>
            <person name="Wyder S."/>
            <person name="Kriventseva E.V."/>
            <person name="Kadowaki T."/>
            <person name="Bork P."/>
            <person name="Aranda M."/>
            <person name="Bao R."/>
            <person name="Beermann A."/>
            <person name="Berns N."/>
            <person name="Bolognesi R."/>
            <person name="Bonneton F."/>
            <person name="Bopp D."/>
            <person name="Brown S.J."/>
            <person name="Bucher G."/>
            <person name="Butts T."/>
            <person name="Chaumot A."/>
            <person name="Denell R.E."/>
            <person name="Ferrier D.E."/>
            <person name="Friedrich M."/>
            <person name="Gordon C.M."/>
            <person name="Jindra M."/>
            <person name="Klingler M."/>
            <person name="Lan Q."/>
            <person name="Lattorff H.M."/>
            <person name="Laudet V."/>
            <person name="von Levetsow C."/>
            <person name="Liu Z."/>
            <person name="Lutz R."/>
            <person name="Lynch J.A."/>
            <person name="da Fonseca R.N."/>
            <person name="Posnien N."/>
            <person name="Reuter R."/>
            <person name="Roth S."/>
            <person name="Savard J."/>
            <person name="Schinko J.B."/>
            <person name="Schmitt C."/>
            <person name="Schoppmeier M."/>
            <person name="Schroder R."/>
            <person name="Shippy T.D."/>
            <person name="Simonnet F."/>
            <person name="Marques-Souza H."/>
            <person name="Tautz D."/>
            <person name="Tomoyasu Y."/>
            <person name="Trauner J."/>
            <person name="Van der Zee M."/>
            <person name="Vervoort M."/>
            <person name="Wittkopp N."/>
            <person name="Wimmer E.A."/>
            <person name="Yang X."/>
            <person name="Jones A.K."/>
            <person name="Sattelle D.B."/>
            <person name="Ebert P.R."/>
            <person name="Nelson D."/>
            <person name="Scott J.G."/>
            <person name="Beeman R.W."/>
            <person name="Muthukrishnan S."/>
            <person name="Kramer K.J."/>
            <person name="Arakane Y."/>
            <person name="Beeman R.W."/>
            <person name="Zhu Q."/>
            <person name="Hogenkamp D."/>
            <person name="Dixit R."/>
            <person name="Oppert B."/>
            <person name="Jiang H."/>
            <person name="Zou Z."/>
            <person name="Marshall J."/>
            <person name="Elpidina E."/>
            <person name="Vinokurov K."/>
            <person name="Oppert C."/>
            <person name="Zou Z."/>
            <person name="Evans J."/>
            <person name="Lu Z."/>
            <person name="Zhao P."/>
            <person name="Sumathipala N."/>
            <person name="Altincicek B."/>
            <person name="Vilcinskas A."/>
            <person name="Williams M."/>
            <person name="Hultmark D."/>
            <person name="Hetru C."/>
            <person name="Jiang H."/>
            <person name="Grimmelikhuijzen C.J."/>
            <person name="Hauser F."/>
            <person name="Cazzamali G."/>
            <person name="Williamson M."/>
            <person name="Park Y."/>
            <person name="Li B."/>
            <person name="Tanaka Y."/>
            <person name="Predel R."/>
            <person name="Neupert S."/>
            <person name="Schachtner J."/>
            <person name="Verleyen P."/>
            <person name="Raible F."/>
            <person name="Bork P."/>
            <person name="Friedrich M."/>
            <person name="Walden K.K."/>
            <person name="Robertson H.M."/>
            <person name="Angeli S."/>
            <person name="Foret S."/>
            <person name="Bucher G."/>
            <person name="Schuetz S."/>
            <person name="Maleszka R."/>
            <person name="Wimmer E.A."/>
            <person name="Beeman R.W."/>
            <person name="Lorenzen M."/>
            <person name="Tomoyasu Y."/>
            <person name="Miller S.C."/>
            <person name="Grossmann D."/>
            <person name="Bucher G."/>
        </authorList>
    </citation>
    <scope>NUCLEOTIDE SEQUENCE [LARGE SCALE GENOMIC DNA]</scope>
    <source>
        <strain evidence="1 2">Georgia GA2</strain>
    </source>
</reference>
<evidence type="ECO:0000313" key="1">
    <source>
        <dbReference type="EMBL" id="EFA10146.1"/>
    </source>
</evidence>
<dbReference type="EMBL" id="KQ971371">
    <property type="protein sequence ID" value="EFA10146.1"/>
    <property type="molecule type" value="Genomic_DNA"/>
</dbReference>
<organism evidence="1 2">
    <name type="scientific">Tribolium castaneum</name>
    <name type="common">Red flour beetle</name>
    <dbReference type="NCBI Taxonomy" id="7070"/>
    <lineage>
        <taxon>Eukaryota</taxon>
        <taxon>Metazoa</taxon>
        <taxon>Ecdysozoa</taxon>
        <taxon>Arthropoda</taxon>
        <taxon>Hexapoda</taxon>
        <taxon>Insecta</taxon>
        <taxon>Pterygota</taxon>
        <taxon>Neoptera</taxon>
        <taxon>Endopterygota</taxon>
        <taxon>Coleoptera</taxon>
        <taxon>Polyphaga</taxon>
        <taxon>Cucujiformia</taxon>
        <taxon>Tenebrionidae</taxon>
        <taxon>Tenebrionidae incertae sedis</taxon>
        <taxon>Tribolium</taxon>
    </lineage>
</organism>
<dbReference type="InParanoid" id="D6X1Q7"/>
<name>D6X1Q7_TRICA</name>
<dbReference type="AlphaFoldDB" id="D6X1Q7"/>
<evidence type="ECO:0000313" key="2">
    <source>
        <dbReference type="Proteomes" id="UP000007266"/>
    </source>
</evidence>
<gene>
    <name evidence="1" type="primary">GLEAN_12333</name>
    <name evidence="1" type="ORF">TcasGA2_TC012333</name>
</gene>